<dbReference type="Pfam" id="PF04266">
    <property type="entry name" value="ASCH"/>
    <property type="match status" value="1"/>
</dbReference>
<dbReference type="KEGG" id="svp:Pan189_30850"/>
<reference evidence="2 3" key="1">
    <citation type="submission" date="2019-02" db="EMBL/GenBank/DDBJ databases">
        <title>Deep-cultivation of Planctomycetes and their phenomic and genomic characterization uncovers novel biology.</title>
        <authorList>
            <person name="Wiegand S."/>
            <person name="Jogler M."/>
            <person name="Boedeker C."/>
            <person name="Pinto D."/>
            <person name="Vollmers J."/>
            <person name="Rivas-Marin E."/>
            <person name="Kohn T."/>
            <person name="Peeters S.H."/>
            <person name="Heuer A."/>
            <person name="Rast P."/>
            <person name="Oberbeckmann S."/>
            <person name="Bunk B."/>
            <person name="Jeske O."/>
            <person name="Meyerdierks A."/>
            <person name="Storesund J.E."/>
            <person name="Kallscheuer N."/>
            <person name="Luecker S."/>
            <person name="Lage O.M."/>
            <person name="Pohl T."/>
            <person name="Merkel B.J."/>
            <person name="Hornburger P."/>
            <person name="Mueller R.-W."/>
            <person name="Bruemmer F."/>
            <person name="Labrenz M."/>
            <person name="Spormann A.M."/>
            <person name="Op den Camp H."/>
            <person name="Overmann J."/>
            <person name="Amann R."/>
            <person name="Jetten M.S.M."/>
            <person name="Mascher T."/>
            <person name="Medema M.H."/>
            <person name="Devos D.P."/>
            <person name="Kaster A.-K."/>
            <person name="Ovreas L."/>
            <person name="Rohde M."/>
            <person name="Galperin M.Y."/>
            <person name="Jogler C."/>
        </authorList>
    </citation>
    <scope>NUCLEOTIDE SEQUENCE [LARGE SCALE GENOMIC DNA]</scope>
    <source>
        <strain evidence="2 3">Pan189</strain>
    </source>
</reference>
<keyword evidence="3" id="KW-1185">Reference proteome</keyword>
<gene>
    <name evidence="2" type="ORF">Pan189_30850</name>
</gene>
<dbReference type="RefSeq" id="WP_310820541.1">
    <property type="nucleotide sequence ID" value="NZ_CP036268.1"/>
</dbReference>
<dbReference type="InterPro" id="IPR015947">
    <property type="entry name" value="PUA-like_sf"/>
</dbReference>
<sequence>MPSHSPDPTVPALGVRQPWAELLVRGEKSLEIRSQPTRMRGLIYIYAAQKIATIPAAKEAARTRRIDVSALTLGRIVGTVRLVGCRPAAVEDAPAACVSPTLLAGKYAWEVADPVSLDEPLKVRFLPYGVWFYPFRPRGG</sequence>
<dbReference type="Proteomes" id="UP000317318">
    <property type="component" value="Chromosome"/>
</dbReference>
<protein>
    <submittedName>
        <fullName evidence="2">ASCH domain protein</fullName>
    </submittedName>
</protein>
<feature type="domain" description="ASCH" evidence="1">
    <location>
        <begin position="14"/>
        <end position="93"/>
    </location>
</feature>
<dbReference type="InterPro" id="IPR007374">
    <property type="entry name" value="ASCH_domain"/>
</dbReference>
<evidence type="ECO:0000313" key="2">
    <source>
        <dbReference type="EMBL" id="QDT38689.1"/>
    </source>
</evidence>
<proteinExistence type="predicted"/>
<dbReference type="Gene3D" id="2.30.130.30">
    <property type="entry name" value="Hypothetical protein"/>
    <property type="match status" value="1"/>
</dbReference>
<organism evidence="2 3">
    <name type="scientific">Stratiformator vulcanicus</name>
    <dbReference type="NCBI Taxonomy" id="2527980"/>
    <lineage>
        <taxon>Bacteria</taxon>
        <taxon>Pseudomonadati</taxon>
        <taxon>Planctomycetota</taxon>
        <taxon>Planctomycetia</taxon>
        <taxon>Planctomycetales</taxon>
        <taxon>Planctomycetaceae</taxon>
        <taxon>Stratiformator</taxon>
    </lineage>
</organism>
<dbReference type="AlphaFoldDB" id="A0A517R474"/>
<evidence type="ECO:0000313" key="3">
    <source>
        <dbReference type="Proteomes" id="UP000317318"/>
    </source>
</evidence>
<evidence type="ECO:0000259" key="1">
    <source>
        <dbReference type="Pfam" id="PF04266"/>
    </source>
</evidence>
<dbReference type="EMBL" id="CP036268">
    <property type="protein sequence ID" value="QDT38689.1"/>
    <property type="molecule type" value="Genomic_DNA"/>
</dbReference>
<name>A0A517R474_9PLAN</name>
<dbReference type="SUPFAM" id="SSF88697">
    <property type="entry name" value="PUA domain-like"/>
    <property type="match status" value="1"/>
</dbReference>
<accession>A0A517R474</accession>